<reference evidence="2 3" key="1">
    <citation type="submission" date="2016-04" db="EMBL/GenBank/DDBJ databases">
        <title>Draft genome sequence of freshwater magnetotactic bacteria Magnetospirillum marisnigri SP-1 and Magnetospirillum moscoviense BB-1.</title>
        <authorList>
            <person name="Koziaeva V."/>
            <person name="Dziuba M.V."/>
            <person name="Ivanov T.M."/>
            <person name="Kuznetsov B."/>
            <person name="Grouzdev D.S."/>
        </authorList>
    </citation>
    <scope>NUCLEOTIDE SEQUENCE [LARGE SCALE GENOMIC DNA]</scope>
    <source>
        <strain evidence="2 3">BB-1</strain>
    </source>
</reference>
<comment type="caution">
    <text evidence="2">The sequence shown here is derived from an EMBL/GenBank/DDBJ whole genome shotgun (WGS) entry which is preliminary data.</text>
</comment>
<accession>A0A178MYW0</accession>
<evidence type="ECO:0008006" key="4">
    <source>
        <dbReference type="Google" id="ProtNLM"/>
    </source>
</evidence>
<name>A0A178MYW0_9PROT</name>
<gene>
    <name evidence="2" type="ORF">A6A05_07260</name>
</gene>
<dbReference type="EMBL" id="LWQU01000065">
    <property type="protein sequence ID" value="OAN59531.1"/>
    <property type="molecule type" value="Genomic_DNA"/>
</dbReference>
<dbReference type="AlphaFoldDB" id="A0A178MYW0"/>
<evidence type="ECO:0000313" key="2">
    <source>
        <dbReference type="EMBL" id="OAN59531.1"/>
    </source>
</evidence>
<dbReference type="OrthoDB" id="2651079at2"/>
<proteinExistence type="predicted"/>
<keyword evidence="3" id="KW-1185">Reference proteome</keyword>
<organism evidence="2 3">
    <name type="scientific">Magnetospirillum moscoviense</name>
    <dbReference type="NCBI Taxonomy" id="1437059"/>
    <lineage>
        <taxon>Bacteria</taxon>
        <taxon>Pseudomonadati</taxon>
        <taxon>Pseudomonadota</taxon>
        <taxon>Alphaproteobacteria</taxon>
        <taxon>Rhodospirillales</taxon>
        <taxon>Rhodospirillaceae</taxon>
        <taxon>Magnetospirillum</taxon>
    </lineage>
</organism>
<evidence type="ECO:0000256" key="1">
    <source>
        <dbReference type="SAM" id="MobiDB-lite"/>
    </source>
</evidence>
<dbReference type="Proteomes" id="UP000078543">
    <property type="component" value="Unassembled WGS sequence"/>
</dbReference>
<evidence type="ECO:0000313" key="3">
    <source>
        <dbReference type="Proteomes" id="UP000078543"/>
    </source>
</evidence>
<dbReference type="RefSeq" id="WP_068497446.1">
    <property type="nucleotide sequence ID" value="NZ_LWQU01000065.1"/>
</dbReference>
<feature type="region of interest" description="Disordered" evidence="1">
    <location>
        <begin position="1"/>
        <end position="26"/>
    </location>
</feature>
<dbReference type="STRING" id="1437059.A6A05_07260"/>
<sequence>MAEPAALLVGHWRHSHEEDDGGDRVYRREDFPFPPSRGRRGLEFLAGGDLITDDIAAGDGTDQTVGRWRLEPDGQLWLEVSGRPKTAHRLDLGELPSGRLVLHPA</sequence>
<protein>
    <recommendedName>
        <fullName evidence="4">Lipocalin-like domain-containing protein</fullName>
    </recommendedName>
</protein>